<accession>A0A2H5A4A0</accession>
<sequence>MEERGYEIVWPEGGFDEGDTSEIGPDVIAYDENTGEYVIVEAKTTGSTDAVGISLFNTDAYDGDPQLSEEWIENSIEKLENQGQLDSSTVDELILALDNGNIRQEVVFVRDVEGSSTRTLANPRSDSSDISNKSVIGVDAVTVIDLKAEGDSND</sequence>
<reference evidence="1 2" key="1">
    <citation type="submission" date="2017-01" db="EMBL/GenBank/DDBJ databases">
        <title>A Red Light-Sensitive Sensory Rhodopsin I From Haloarcula taiwanensis, A New Haloarchaeon Isolated From Taiwan.</title>
        <authorList>
            <person name="Yang C.-S."/>
            <person name="Han Y.-A."/>
            <person name="Chen P.-C."/>
            <person name="Ng W.V."/>
            <person name="Chen T.-W."/>
        </authorList>
    </citation>
    <scope>NUCLEOTIDE SEQUENCE [LARGE SCALE GENOMIC DNA]</scope>
    <source>
        <strain evidence="1 2">Taiwanensis</strain>
        <plasmid evidence="1 2">pNYT1</plasmid>
    </source>
</reference>
<dbReference type="Proteomes" id="UP000242917">
    <property type="component" value="Plasmid pNYT1"/>
</dbReference>
<dbReference type="KEGG" id="hta:BVU17_18115"/>
<keyword evidence="1" id="KW-0614">Plasmid</keyword>
<geneLocation type="plasmid" evidence="1 2">
    <name>pNYT1</name>
</geneLocation>
<gene>
    <name evidence="1" type="ORF">BVU17_18115</name>
</gene>
<protein>
    <submittedName>
        <fullName evidence="1">Uncharacterized protein</fullName>
    </submittedName>
</protein>
<dbReference type="OrthoDB" id="386950at2157"/>
<dbReference type="AlphaFoldDB" id="A0A2H5A4A0"/>
<dbReference type="EMBL" id="CP019156">
    <property type="protein sequence ID" value="AUG49490.1"/>
    <property type="molecule type" value="Genomic_DNA"/>
</dbReference>
<proteinExistence type="predicted"/>
<keyword evidence="2" id="KW-1185">Reference proteome</keyword>
<organism evidence="1 2">
    <name type="scientific">Haloarcula taiwanensis</name>
    <dbReference type="NCBI Taxonomy" id="1932004"/>
    <lineage>
        <taxon>Archaea</taxon>
        <taxon>Methanobacteriati</taxon>
        <taxon>Methanobacteriota</taxon>
        <taxon>Stenosarchaea group</taxon>
        <taxon>Halobacteria</taxon>
        <taxon>Halobacteriales</taxon>
        <taxon>Haloarculaceae</taxon>
        <taxon>Haloarcula</taxon>
    </lineage>
</organism>
<name>A0A2H5A4A0_9EURY</name>
<evidence type="ECO:0000313" key="1">
    <source>
        <dbReference type="EMBL" id="AUG49490.1"/>
    </source>
</evidence>
<evidence type="ECO:0000313" key="2">
    <source>
        <dbReference type="Proteomes" id="UP000242917"/>
    </source>
</evidence>